<sequence length="34" mass="4089">MEKTKSLYMRLRMRNRFANEINYFILGGSLIPPK</sequence>
<dbReference type="AlphaFoldDB" id="A0A2U0TXX7"/>
<reference evidence="1 2" key="1">
    <citation type="submission" date="2018-05" db="EMBL/GenBank/DDBJ databases">
        <title>Genomic Encyclopedia of Type Strains, Phase IV (KMG-IV): sequencing the most valuable type-strain genomes for metagenomic binning, comparative biology and taxonomic classification.</title>
        <authorList>
            <person name="Goeker M."/>
        </authorList>
    </citation>
    <scope>NUCLEOTIDE SEQUENCE [LARGE SCALE GENOMIC DNA]</scope>
    <source>
        <strain evidence="1 2">DSM 100333</strain>
    </source>
</reference>
<keyword evidence="2" id="KW-1185">Reference proteome</keyword>
<protein>
    <submittedName>
        <fullName evidence="1">Uncharacterized protein</fullName>
    </submittedName>
</protein>
<organism evidence="1 2">
    <name type="scientific">Hallella colorans</name>
    <dbReference type="NCBI Taxonomy" id="1703337"/>
    <lineage>
        <taxon>Bacteria</taxon>
        <taxon>Pseudomonadati</taxon>
        <taxon>Bacteroidota</taxon>
        <taxon>Bacteroidia</taxon>
        <taxon>Bacteroidales</taxon>
        <taxon>Prevotellaceae</taxon>
        <taxon>Hallella</taxon>
    </lineage>
</organism>
<name>A0A2U0TXX7_9BACT</name>
<evidence type="ECO:0000313" key="1">
    <source>
        <dbReference type="EMBL" id="PVX48443.1"/>
    </source>
</evidence>
<comment type="caution">
    <text evidence="1">The sequence shown here is derived from an EMBL/GenBank/DDBJ whole genome shotgun (WGS) entry which is preliminary data.</text>
</comment>
<accession>A0A2U0TXX7</accession>
<gene>
    <name evidence="1" type="ORF">C7379_1269</name>
</gene>
<evidence type="ECO:0000313" key="2">
    <source>
        <dbReference type="Proteomes" id="UP000245870"/>
    </source>
</evidence>
<dbReference type="EMBL" id="QENY01000026">
    <property type="protein sequence ID" value="PVX48443.1"/>
    <property type="molecule type" value="Genomic_DNA"/>
</dbReference>
<dbReference type="Proteomes" id="UP000245870">
    <property type="component" value="Unassembled WGS sequence"/>
</dbReference>
<proteinExistence type="predicted"/>